<reference evidence="2 3" key="1">
    <citation type="submission" date="2019-12" db="EMBL/GenBank/DDBJ databases">
        <authorList>
            <person name="Huq M.A."/>
        </authorList>
    </citation>
    <scope>NUCLEOTIDE SEQUENCE [LARGE SCALE GENOMIC DNA]</scope>
    <source>
        <strain evidence="2 3">MAH-25</strain>
    </source>
</reference>
<organism evidence="2 3">
    <name type="scientific">Ramlibacter pinisoli</name>
    <dbReference type="NCBI Taxonomy" id="2682844"/>
    <lineage>
        <taxon>Bacteria</taxon>
        <taxon>Pseudomonadati</taxon>
        <taxon>Pseudomonadota</taxon>
        <taxon>Betaproteobacteria</taxon>
        <taxon>Burkholderiales</taxon>
        <taxon>Comamonadaceae</taxon>
        <taxon>Ramlibacter</taxon>
    </lineage>
</organism>
<comment type="caution">
    <text evidence="2">The sequence shown here is derived from an EMBL/GenBank/DDBJ whole genome shotgun (WGS) entry which is preliminary data.</text>
</comment>
<sequence>MSRPASARAFLALWNGIDDARLQSEYEAWHTFEHVPERVGLPGFMAARRYRQEAPGGPRYFTLYWLDAIGALDTAEYAEVFAEPTAWTARLRGHLNGFLRLPCVLRGSHGLSSASQLVTLHLRLQADSAAGQLDDLLTAGVRQGQLVAADWGLYAPTREIPIANHAGEEPLQAGRDAVVLLHGLDGAALPAQADRLVAALEGVATPVRPPQGYTLLTEVRREALPPLTGRRQPPRDDLNERFHPGDTP</sequence>
<evidence type="ECO:0000256" key="1">
    <source>
        <dbReference type="SAM" id="MobiDB-lite"/>
    </source>
</evidence>
<accession>A0A6N8IXF5</accession>
<evidence type="ECO:0000313" key="2">
    <source>
        <dbReference type="EMBL" id="MVQ31458.1"/>
    </source>
</evidence>
<dbReference type="AlphaFoldDB" id="A0A6N8IXF5"/>
<feature type="region of interest" description="Disordered" evidence="1">
    <location>
        <begin position="221"/>
        <end position="248"/>
    </location>
</feature>
<dbReference type="EMBL" id="WSEL01000009">
    <property type="protein sequence ID" value="MVQ31458.1"/>
    <property type="molecule type" value="Genomic_DNA"/>
</dbReference>
<gene>
    <name evidence="2" type="ORF">GON04_18515</name>
</gene>
<name>A0A6N8IXF5_9BURK</name>
<feature type="compositionally biased region" description="Basic and acidic residues" evidence="1">
    <location>
        <begin position="233"/>
        <end position="248"/>
    </location>
</feature>
<proteinExistence type="predicted"/>
<dbReference type="RefSeq" id="WP_157399504.1">
    <property type="nucleotide sequence ID" value="NZ_WSEL01000009.1"/>
</dbReference>
<dbReference type="Proteomes" id="UP000469385">
    <property type="component" value="Unassembled WGS sequence"/>
</dbReference>
<protein>
    <submittedName>
        <fullName evidence="2">Uncharacterized protein</fullName>
    </submittedName>
</protein>
<evidence type="ECO:0000313" key="3">
    <source>
        <dbReference type="Proteomes" id="UP000469385"/>
    </source>
</evidence>
<keyword evidence="3" id="KW-1185">Reference proteome</keyword>